<dbReference type="InterPro" id="IPR013689">
    <property type="entry name" value="RNA_helicase_ATP-dep_HrpB_C"/>
</dbReference>
<dbReference type="STRING" id="314225.ELI_03670"/>
<keyword evidence="1" id="KW-0547">Nucleotide-binding</keyword>
<accession>Q2NBW5</accession>
<dbReference type="RefSeq" id="WP_011413702.1">
    <property type="nucleotide sequence ID" value="NC_007722.1"/>
</dbReference>
<dbReference type="Gene3D" id="3.40.50.300">
    <property type="entry name" value="P-loop containing nucleotide triphosphate hydrolases"/>
    <property type="match status" value="2"/>
</dbReference>
<dbReference type="Pfam" id="PF00270">
    <property type="entry name" value="DEAD"/>
    <property type="match status" value="1"/>
</dbReference>
<keyword evidence="2" id="KW-0378">Hydrolase</keyword>
<dbReference type="GO" id="GO:0016787">
    <property type="term" value="F:hydrolase activity"/>
    <property type="evidence" value="ECO:0007669"/>
    <property type="project" value="UniProtKB-KW"/>
</dbReference>
<dbReference type="SMART" id="SM00847">
    <property type="entry name" value="HA2"/>
    <property type="match status" value="1"/>
</dbReference>
<dbReference type="KEGG" id="eli:ELI_03670"/>
<dbReference type="eggNOG" id="COG1643">
    <property type="taxonomic scope" value="Bacteria"/>
</dbReference>
<sequence length="814" mass="88055">MSEAADTDLPIRAALPALRDALARSNSAVLVAPPGAGKTTAVAPALLDEAWCDGQIIVTSPRRVAARAAAERIAEVLGEKPGGTVGYLTRLDSRASARTRILFVTEAIFVNRIVEDPELDGVSAVLIDEAHERHLDSDLGLALALESQQVLREDLRVLVMSATIDGARFARLLGESAEVIESEGRAFPLRIEWLGSKAEQPVEEQVVAGILTAWRDQPGDILAFLPGVREIERTRERLVERLPDVPILPLHGQVDPQAQRSAIRRDPDGRRRIVLASAIAETSLTLDGVSIVVDSGLSRRAEFHLAAGTTRLVTRRASQASASQRAGRAARQGPGVAYRLWEEGGHAGRPEFDPPEIEQADLAPLVLSLAQWGTSDPASLPWLDSPPEPAVTVARQRLQAMDALDGEGRITQWGAKIAALPLPPHLAAAVLSAARSGQAKEVAELALLAQERGLGGRGEDLLGRLARWATDRSARSQSARKLAQRWAKKAKELVATPDRQTCEPALHLARAAPDMIAKRRGPSGEDWLSAGGRGYRLDPASPLASADYLLVADAQGQARGARITSALALDLATLEMHVPELVERKSIVRWNEAEQRVEARIERKLGAISIASGPDPSPDPQAIEALLLEKATALIEDIVPKSLVARARFAEIDALSHEALQKTAELWLAPLLQGKRTLSLGSSKVVDAILAQLDWNDRQALDRRAPRYFISPAGTSHAIDYDGDDAPSVQVRAQALFGLDSHPLIGTTPLLLKLTSPAGRPIQATRDLPGFWRGSWADVCKDMKGRYPKHRWPERPWEEKPSLKTKNAFSKGGR</sequence>
<evidence type="ECO:0000313" key="9">
    <source>
        <dbReference type="Proteomes" id="UP000008808"/>
    </source>
</evidence>
<dbReference type="InterPro" id="IPR014001">
    <property type="entry name" value="Helicase_ATP-bd"/>
</dbReference>
<dbReference type="InterPro" id="IPR010225">
    <property type="entry name" value="HrpB"/>
</dbReference>
<feature type="region of interest" description="Disordered" evidence="5">
    <location>
        <begin position="787"/>
        <end position="814"/>
    </location>
</feature>
<evidence type="ECO:0000259" key="6">
    <source>
        <dbReference type="PROSITE" id="PS51192"/>
    </source>
</evidence>
<evidence type="ECO:0000313" key="8">
    <source>
        <dbReference type="EMBL" id="ABC62826.1"/>
    </source>
</evidence>
<dbReference type="InterPro" id="IPR001650">
    <property type="entry name" value="Helicase_C-like"/>
</dbReference>
<protein>
    <submittedName>
        <fullName evidence="8">ATP-dependent helicase</fullName>
    </submittedName>
</protein>
<dbReference type="EMBL" id="CP000157">
    <property type="protein sequence ID" value="ABC62826.1"/>
    <property type="molecule type" value="Genomic_DNA"/>
</dbReference>
<dbReference type="SMART" id="SM00487">
    <property type="entry name" value="DEXDc"/>
    <property type="match status" value="1"/>
</dbReference>
<name>Q2NBW5_ERYLH</name>
<evidence type="ECO:0000256" key="2">
    <source>
        <dbReference type="ARBA" id="ARBA00022801"/>
    </source>
</evidence>
<dbReference type="InterPro" id="IPR049614">
    <property type="entry name" value="HrpB_DEXH"/>
</dbReference>
<feature type="compositionally biased region" description="Basic and acidic residues" evidence="5">
    <location>
        <begin position="787"/>
        <end position="802"/>
    </location>
</feature>
<dbReference type="GO" id="GO:0005524">
    <property type="term" value="F:ATP binding"/>
    <property type="evidence" value="ECO:0007669"/>
    <property type="project" value="UniProtKB-KW"/>
</dbReference>
<evidence type="ECO:0000259" key="7">
    <source>
        <dbReference type="PROSITE" id="PS51194"/>
    </source>
</evidence>
<dbReference type="AlphaFoldDB" id="Q2NBW5"/>
<organism evidence="8 9">
    <name type="scientific">Erythrobacter litoralis (strain HTCC2594)</name>
    <dbReference type="NCBI Taxonomy" id="314225"/>
    <lineage>
        <taxon>Bacteria</taxon>
        <taxon>Pseudomonadati</taxon>
        <taxon>Pseudomonadota</taxon>
        <taxon>Alphaproteobacteria</taxon>
        <taxon>Sphingomonadales</taxon>
        <taxon>Erythrobacteraceae</taxon>
        <taxon>Erythrobacter/Porphyrobacter group</taxon>
        <taxon>Erythrobacter</taxon>
    </lineage>
</organism>
<keyword evidence="4" id="KW-0067">ATP-binding</keyword>
<dbReference type="HOGENOM" id="CLU_001832_5_6_5"/>
<dbReference type="Pfam" id="PF08482">
    <property type="entry name" value="HrpB_C"/>
    <property type="match status" value="1"/>
</dbReference>
<dbReference type="InterPro" id="IPR007502">
    <property type="entry name" value="Helicase-assoc_dom"/>
</dbReference>
<dbReference type="Pfam" id="PF00271">
    <property type="entry name" value="Helicase_C"/>
    <property type="match status" value="1"/>
</dbReference>
<dbReference type="SMART" id="SM00490">
    <property type="entry name" value="HELICc"/>
    <property type="match status" value="1"/>
</dbReference>
<gene>
    <name evidence="8" type="ordered locus">ELI_03670</name>
</gene>
<dbReference type="Proteomes" id="UP000008808">
    <property type="component" value="Chromosome"/>
</dbReference>
<dbReference type="PROSITE" id="PS51192">
    <property type="entry name" value="HELICASE_ATP_BIND_1"/>
    <property type="match status" value="1"/>
</dbReference>
<evidence type="ECO:0000256" key="4">
    <source>
        <dbReference type="ARBA" id="ARBA00022840"/>
    </source>
</evidence>
<evidence type="ECO:0000256" key="5">
    <source>
        <dbReference type="SAM" id="MobiDB-lite"/>
    </source>
</evidence>
<dbReference type="GO" id="GO:0003676">
    <property type="term" value="F:nucleic acid binding"/>
    <property type="evidence" value="ECO:0007669"/>
    <property type="project" value="InterPro"/>
</dbReference>
<dbReference type="GO" id="GO:0004386">
    <property type="term" value="F:helicase activity"/>
    <property type="evidence" value="ECO:0007669"/>
    <property type="project" value="UniProtKB-KW"/>
</dbReference>
<dbReference type="SUPFAM" id="SSF52540">
    <property type="entry name" value="P-loop containing nucleoside triphosphate hydrolases"/>
    <property type="match status" value="1"/>
</dbReference>
<feature type="domain" description="Helicase ATP-binding" evidence="6">
    <location>
        <begin position="19"/>
        <end position="182"/>
    </location>
</feature>
<proteinExistence type="predicted"/>
<dbReference type="CDD" id="cd18791">
    <property type="entry name" value="SF2_C_RHA"/>
    <property type="match status" value="1"/>
</dbReference>
<feature type="domain" description="Helicase C-terminal" evidence="7">
    <location>
        <begin position="206"/>
        <end position="373"/>
    </location>
</feature>
<dbReference type="PROSITE" id="PS51194">
    <property type="entry name" value="HELICASE_CTER"/>
    <property type="match status" value="1"/>
</dbReference>
<evidence type="ECO:0000256" key="1">
    <source>
        <dbReference type="ARBA" id="ARBA00022741"/>
    </source>
</evidence>
<dbReference type="PANTHER" id="PTHR43519">
    <property type="entry name" value="ATP-DEPENDENT RNA HELICASE HRPB"/>
    <property type="match status" value="1"/>
</dbReference>
<dbReference type="NCBIfam" id="TIGR01970">
    <property type="entry name" value="DEAH_box_HrpB"/>
    <property type="match status" value="1"/>
</dbReference>
<dbReference type="Gene3D" id="1.20.120.1080">
    <property type="match status" value="1"/>
</dbReference>
<reference evidence="9" key="1">
    <citation type="journal article" date="2009" name="J. Bacteriol.">
        <title>Complete genome sequence of Erythrobacter litoralis HTCC2594.</title>
        <authorList>
            <person name="Oh H.M."/>
            <person name="Giovannoni S.J."/>
            <person name="Ferriera S."/>
            <person name="Johnson J."/>
            <person name="Cho J.C."/>
        </authorList>
    </citation>
    <scope>NUCLEOTIDE SEQUENCE [LARGE SCALE GENOMIC DNA]</scope>
    <source>
        <strain evidence="9">HTCC2594</strain>
    </source>
</reference>
<dbReference type="PIRSF" id="PIRSF005496">
    <property type="entry name" value="ATP_hel_hrpB"/>
    <property type="match status" value="1"/>
</dbReference>
<keyword evidence="9" id="KW-1185">Reference proteome</keyword>
<dbReference type="PROSITE" id="PS00690">
    <property type="entry name" value="DEAH_ATP_HELICASE"/>
    <property type="match status" value="1"/>
</dbReference>
<dbReference type="InterPro" id="IPR011545">
    <property type="entry name" value="DEAD/DEAH_box_helicase_dom"/>
</dbReference>
<dbReference type="InterPro" id="IPR027417">
    <property type="entry name" value="P-loop_NTPase"/>
</dbReference>
<dbReference type="CDD" id="cd17990">
    <property type="entry name" value="DEXHc_HrpB"/>
    <property type="match status" value="1"/>
</dbReference>
<dbReference type="OrthoDB" id="9805617at2"/>
<dbReference type="InterPro" id="IPR002464">
    <property type="entry name" value="DNA/RNA_helicase_DEAH_CS"/>
</dbReference>
<evidence type="ECO:0000256" key="3">
    <source>
        <dbReference type="ARBA" id="ARBA00022806"/>
    </source>
</evidence>
<dbReference type="PANTHER" id="PTHR43519:SF1">
    <property type="entry name" value="ATP-DEPENDENT RNA HELICASE HRPB"/>
    <property type="match status" value="1"/>
</dbReference>
<keyword evidence="3 8" id="KW-0347">Helicase</keyword>